<name>A0A8K0WA18_9HYPO</name>
<dbReference type="AlphaFoldDB" id="A0A8K0WA18"/>
<feature type="chain" id="PRO_5035466856" description="Zinc ribbon domain-containing protein" evidence="1">
    <location>
        <begin position="17"/>
        <end position="79"/>
    </location>
</feature>
<evidence type="ECO:0000256" key="1">
    <source>
        <dbReference type="SAM" id="SignalP"/>
    </source>
</evidence>
<comment type="caution">
    <text evidence="2">The sequence shown here is derived from an EMBL/GenBank/DDBJ whole genome shotgun (WGS) entry which is preliminary data.</text>
</comment>
<organism evidence="2 3">
    <name type="scientific">Fusarium tricinctum</name>
    <dbReference type="NCBI Taxonomy" id="61284"/>
    <lineage>
        <taxon>Eukaryota</taxon>
        <taxon>Fungi</taxon>
        <taxon>Dikarya</taxon>
        <taxon>Ascomycota</taxon>
        <taxon>Pezizomycotina</taxon>
        <taxon>Sordariomycetes</taxon>
        <taxon>Hypocreomycetidae</taxon>
        <taxon>Hypocreales</taxon>
        <taxon>Nectriaceae</taxon>
        <taxon>Fusarium</taxon>
        <taxon>Fusarium tricinctum species complex</taxon>
    </lineage>
</organism>
<keyword evidence="3" id="KW-1185">Reference proteome</keyword>
<evidence type="ECO:0000313" key="3">
    <source>
        <dbReference type="Proteomes" id="UP000813427"/>
    </source>
</evidence>
<dbReference type="EMBL" id="JAGPXF010000005">
    <property type="protein sequence ID" value="KAH7241636.1"/>
    <property type="molecule type" value="Genomic_DNA"/>
</dbReference>
<gene>
    <name evidence="2" type="ORF">BKA59DRAFT_207942</name>
</gene>
<keyword evidence="1" id="KW-0732">Signal</keyword>
<reference evidence="2" key="1">
    <citation type="journal article" date="2021" name="Nat. Commun.">
        <title>Genetic determinants of endophytism in the Arabidopsis root mycobiome.</title>
        <authorList>
            <person name="Mesny F."/>
            <person name="Miyauchi S."/>
            <person name="Thiergart T."/>
            <person name="Pickel B."/>
            <person name="Atanasova L."/>
            <person name="Karlsson M."/>
            <person name="Huettel B."/>
            <person name="Barry K.W."/>
            <person name="Haridas S."/>
            <person name="Chen C."/>
            <person name="Bauer D."/>
            <person name="Andreopoulos W."/>
            <person name="Pangilinan J."/>
            <person name="LaButti K."/>
            <person name="Riley R."/>
            <person name="Lipzen A."/>
            <person name="Clum A."/>
            <person name="Drula E."/>
            <person name="Henrissat B."/>
            <person name="Kohler A."/>
            <person name="Grigoriev I.V."/>
            <person name="Martin F.M."/>
            <person name="Hacquard S."/>
        </authorList>
    </citation>
    <scope>NUCLEOTIDE SEQUENCE</scope>
    <source>
        <strain evidence="2">MPI-SDFR-AT-0068</strain>
    </source>
</reference>
<protein>
    <recommendedName>
        <fullName evidence="4">Zinc ribbon domain-containing protein</fullName>
    </recommendedName>
</protein>
<dbReference type="Proteomes" id="UP000813427">
    <property type="component" value="Unassembled WGS sequence"/>
</dbReference>
<evidence type="ECO:0008006" key="4">
    <source>
        <dbReference type="Google" id="ProtNLM"/>
    </source>
</evidence>
<dbReference type="OrthoDB" id="4964795at2759"/>
<evidence type="ECO:0000313" key="2">
    <source>
        <dbReference type="EMBL" id="KAH7241636.1"/>
    </source>
</evidence>
<accession>A0A8K0WA18</accession>
<proteinExistence type="predicted"/>
<sequence>MCITYLVFSPLSLSLSLRLALIKLRTSKLHFLYLTLNTLDITAKMQPLVNQHDNTCPKCNAAIEGAGKTCGACGAHCPV</sequence>
<feature type="signal peptide" evidence="1">
    <location>
        <begin position="1"/>
        <end position="16"/>
    </location>
</feature>